<dbReference type="AlphaFoldDB" id="A0A6J4K1S2"/>
<dbReference type="EMBL" id="CADCTH010000585">
    <property type="protein sequence ID" value="CAA9293411.1"/>
    <property type="molecule type" value="Genomic_DNA"/>
</dbReference>
<feature type="region of interest" description="Disordered" evidence="1">
    <location>
        <begin position="1"/>
        <end position="34"/>
    </location>
</feature>
<sequence>MRGAAVRLDTDRDVDERGSGAVAGTSSSASAESGMRASSRFLIMLRPFLCGPGVLVGPG</sequence>
<accession>A0A6J4K1S2</accession>
<protein>
    <submittedName>
        <fullName evidence="2">Uncharacterized protein</fullName>
    </submittedName>
</protein>
<feature type="compositionally biased region" description="Basic and acidic residues" evidence="1">
    <location>
        <begin position="8"/>
        <end position="18"/>
    </location>
</feature>
<evidence type="ECO:0000256" key="1">
    <source>
        <dbReference type="SAM" id="MobiDB-lite"/>
    </source>
</evidence>
<organism evidence="2">
    <name type="scientific">uncultured Actinomycetospora sp</name>
    <dbReference type="NCBI Taxonomy" id="1135996"/>
    <lineage>
        <taxon>Bacteria</taxon>
        <taxon>Bacillati</taxon>
        <taxon>Actinomycetota</taxon>
        <taxon>Actinomycetes</taxon>
        <taxon>Pseudonocardiales</taxon>
        <taxon>Pseudonocardiaceae</taxon>
        <taxon>Actinomycetospora</taxon>
        <taxon>environmental samples</taxon>
    </lineage>
</organism>
<feature type="compositionally biased region" description="Low complexity" evidence="1">
    <location>
        <begin position="19"/>
        <end position="34"/>
    </location>
</feature>
<evidence type="ECO:0000313" key="2">
    <source>
        <dbReference type="EMBL" id="CAA9293411.1"/>
    </source>
</evidence>
<gene>
    <name evidence="2" type="ORF">AVDCRST_MAG54-4642</name>
</gene>
<proteinExistence type="predicted"/>
<reference evidence="2" key="1">
    <citation type="submission" date="2020-02" db="EMBL/GenBank/DDBJ databases">
        <authorList>
            <person name="Meier V. D."/>
        </authorList>
    </citation>
    <scope>NUCLEOTIDE SEQUENCE</scope>
    <source>
        <strain evidence="2">AVDCRST_MAG54</strain>
    </source>
</reference>
<name>A0A6J4K1S2_9PSEU</name>